<organism evidence="2">
    <name type="scientific">Coxiella burnetii</name>
    <dbReference type="NCBI Taxonomy" id="777"/>
    <lineage>
        <taxon>Bacteria</taxon>
        <taxon>Pseudomonadati</taxon>
        <taxon>Pseudomonadota</taxon>
        <taxon>Gammaproteobacteria</taxon>
        <taxon>Legionellales</taxon>
        <taxon>Coxiellaceae</taxon>
        <taxon>Coxiella</taxon>
    </lineage>
</organism>
<feature type="domain" description="Toprim" evidence="1">
    <location>
        <begin position="19"/>
        <end position="116"/>
    </location>
</feature>
<accession>A0A2I4SKC0</accession>
<dbReference type="EMBL" id="KY271744">
    <property type="protein sequence ID" value="ASY91616.1"/>
    <property type="molecule type" value="Genomic_DNA"/>
</dbReference>
<evidence type="ECO:0000259" key="1">
    <source>
        <dbReference type="Pfam" id="PF13362"/>
    </source>
</evidence>
<reference evidence="2" key="1">
    <citation type="journal article" date="2017" name="Front. Microbiol.">
        <title>Genome Plasticity and Polymorphisms in Critical Genes Correlate with Increased Virulence of Dutch Outbreak-Related Coxiella burnetii Strains.</title>
        <authorList>
            <person name="Kuley R."/>
            <person name="Kuijt E."/>
            <person name="Smits M.A."/>
            <person name="Roest H.I.J."/>
            <person name="Smith H.E."/>
            <person name="Bossers A."/>
        </authorList>
    </citation>
    <scope>NUCLEOTIDE SEQUENCE</scope>
    <source>
        <strain evidence="2">Schperling</strain>
        <plasmid evidence="2">unnamed</plasmid>
    </source>
</reference>
<sequence>MKEASVNLTPDIKSHKITLVAEGVETALSIKDAISEAQKAHIQVLATLGKSNLSNISDDRSADRIILVLDNDKQDWRQDKTIQIAIKQMEQRGKSVRCIQPTLLNGQKTDYNDLAKAGKFNEIKRDVHHVTEPIERVNNRDKIETAQTSKIAPEKLKEVDRELFG</sequence>
<keyword evidence="2" id="KW-0614">Plasmid</keyword>
<name>A0A2I4SKC0_COXBE</name>
<proteinExistence type="predicted"/>
<dbReference type="RefSeq" id="WP_080735234.1">
    <property type="nucleotide sequence ID" value="NZ_JAOXDL010000027.1"/>
</dbReference>
<protein>
    <recommendedName>
        <fullName evidence="1">Toprim domain-containing protein</fullName>
    </recommendedName>
</protein>
<dbReference type="InterPro" id="IPR006171">
    <property type="entry name" value="TOPRIM_dom"/>
</dbReference>
<evidence type="ECO:0000313" key="2">
    <source>
        <dbReference type="EMBL" id="ASY91616.1"/>
    </source>
</evidence>
<geneLocation type="plasmid" evidence="2">
    <name>unnamed</name>
</geneLocation>
<dbReference type="AlphaFoldDB" id="A0A2I4SKC0"/>
<dbReference type="Pfam" id="PF13362">
    <property type="entry name" value="Toprim_3"/>
    <property type="match status" value="1"/>
</dbReference>